<feature type="modified residue" description="4-aspartylphosphate" evidence="5">
    <location>
        <position position="679"/>
    </location>
</feature>
<dbReference type="RefSeq" id="WP_344757767.1">
    <property type="nucleotide sequence ID" value="NZ_BAAAZC010000020.1"/>
</dbReference>
<dbReference type="SMART" id="SM00387">
    <property type="entry name" value="HATPase_c"/>
    <property type="match status" value="1"/>
</dbReference>
<proteinExistence type="predicted"/>
<evidence type="ECO:0000256" key="1">
    <source>
        <dbReference type="ARBA" id="ARBA00000085"/>
    </source>
</evidence>
<feature type="coiled-coil region" evidence="6">
    <location>
        <begin position="181"/>
        <end position="242"/>
    </location>
</feature>
<dbReference type="Pfam" id="PF02518">
    <property type="entry name" value="HATPase_c"/>
    <property type="match status" value="1"/>
</dbReference>
<dbReference type="PROSITE" id="PS50110">
    <property type="entry name" value="RESPONSE_REGULATORY"/>
    <property type="match status" value="2"/>
</dbReference>
<keyword evidence="6" id="KW-0175">Coiled coil</keyword>
<dbReference type="Proteomes" id="UP001500742">
    <property type="component" value="Unassembled WGS sequence"/>
</dbReference>
<comment type="caution">
    <text evidence="10">The sequence shown here is derived from an EMBL/GenBank/DDBJ whole genome shotgun (WGS) entry which is preliminary data.</text>
</comment>
<evidence type="ECO:0000256" key="4">
    <source>
        <dbReference type="ARBA" id="ARBA00023012"/>
    </source>
</evidence>
<evidence type="ECO:0000313" key="11">
    <source>
        <dbReference type="Proteomes" id="UP001500742"/>
    </source>
</evidence>
<dbReference type="SMART" id="SM00388">
    <property type="entry name" value="HisKA"/>
    <property type="match status" value="1"/>
</dbReference>
<dbReference type="SUPFAM" id="SSF55874">
    <property type="entry name" value="ATPase domain of HSP90 chaperone/DNA topoisomerase II/histidine kinase"/>
    <property type="match status" value="1"/>
</dbReference>
<comment type="catalytic activity">
    <reaction evidence="1">
        <text>ATP + protein L-histidine = ADP + protein N-phospho-L-histidine.</text>
        <dbReference type="EC" id="2.7.13.3"/>
    </reaction>
</comment>
<feature type="transmembrane region" description="Helical" evidence="7">
    <location>
        <begin position="160"/>
        <end position="179"/>
    </location>
</feature>
<evidence type="ECO:0000256" key="6">
    <source>
        <dbReference type="SAM" id="Coils"/>
    </source>
</evidence>
<accession>A0ABP7Q5W2</accession>
<name>A0ABP7Q5W2_9SPHI</name>
<evidence type="ECO:0000313" key="10">
    <source>
        <dbReference type="EMBL" id="GAA3977036.1"/>
    </source>
</evidence>
<dbReference type="PANTHER" id="PTHR45339">
    <property type="entry name" value="HYBRID SIGNAL TRANSDUCTION HISTIDINE KINASE J"/>
    <property type="match status" value="1"/>
</dbReference>
<feature type="domain" description="Response regulatory" evidence="9">
    <location>
        <begin position="491"/>
        <end position="604"/>
    </location>
</feature>
<feature type="modified residue" description="4-aspartylphosphate" evidence="5">
    <location>
        <position position="541"/>
    </location>
</feature>
<dbReference type="InterPro" id="IPR001789">
    <property type="entry name" value="Sig_transdc_resp-reg_receiver"/>
</dbReference>
<dbReference type="InterPro" id="IPR003594">
    <property type="entry name" value="HATPase_dom"/>
</dbReference>
<dbReference type="EMBL" id="BAAAZC010000020">
    <property type="protein sequence ID" value="GAA3977036.1"/>
    <property type="molecule type" value="Genomic_DNA"/>
</dbReference>
<protein>
    <recommendedName>
        <fullName evidence="2">histidine kinase</fullName>
        <ecNumber evidence="2">2.7.13.3</ecNumber>
    </recommendedName>
</protein>
<dbReference type="Gene3D" id="3.30.565.10">
    <property type="entry name" value="Histidine kinase-like ATPase, C-terminal domain"/>
    <property type="match status" value="1"/>
</dbReference>
<feature type="domain" description="Histidine kinase" evidence="8">
    <location>
        <begin position="249"/>
        <end position="471"/>
    </location>
</feature>
<feature type="transmembrane region" description="Helical" evidence="7">
    <location>
        <begin position="36"/>
        <end position="64"/>
    </location>
</feature>
<feature type="transmembrane region" description="Helical" evidence="7">
    <location>
        <begin position="76"/>
        <end position="94"/>
    </location>
</feature>
<dbReference type="Gene3D" id="1.10.287.130">
    <property type="match status" value="1"/>
</dbReference>
<evidence type="ECO:0000256" key="3">
    <source>
        <dbReference type="ARBA" id="ARBA00022553"/>
    </source>
</evidence>
<dbReference type="Pfam" id="PF00512">
    <property type="entry name" value="HisKA"/>
    <property type="match status" value="1"/>
</dbReference>
<dbReference type="CDD" id="cd16922">
    <property type="entry name" value="HATPase_EvgS-ArcB-TorS-like"/>
    <property type="match status" value="1"/>
</dbReference>
<feature type="transmembrane region" description="Helical" evidence="7">
    <location>
        <begin position="123"/>
        <end position="140"/>
    </location>
</feature>
<dbReference type="InterPro" id="IPR011006">
    <property type="entry name" value="CheY-like_superfamily"/>
</dbReference>
<keyword evidence="4" id="KW-0902">Two-component regulatory system</keyword>
<reference evidence="11" key="1">
    <citation type="journal article" date="2019" name="Int. J. Syst. Evol. Microbiol.">
        <title>The Global Catalogue of Microorganisms (GCM) 10K type strain sequencing project: providing services to taxonomists for standard genome sequencing and annotation.</title>
        <authorList>
            <consortium name="The Broad Institute Genomics Platform"/>
            <consortium name="The Broad Institute Genome Sequencing Center for Infectious Disease"/>
            <person name="Wu L."/>
            <person name="Ma J."/>
        </authorList>
    </citation>
    <scope>NUCLEOTIDE SEQUENCE [LARGE SCALE GENOMIC DNA]</scope>
    <source>
        <strain evidence="11">JCM 16601</strain>
    </source>
</reference>
<keyword evidence="7" id="KW-1133">Transmembrane helix</keyword>
<sequence>MFMENAAIEYQLYSNTLKAEVKKRSDRLMDFFMGGYFIVGLLLAGFYDTWFIAISISSLALLAYYSTRFLLPRSNLYQYVLSGVMAVFMAQFIYEMHGMFEMHFFAFIGSALLITYQNWKLQLPMLIVVGIHHALFAYLQNSGVGGIFFTQLNYFDLQTFVIHILLTTVIFFVCGLWSFQLNRASERQVAQTIQMKELQQEAMLSQERKENQEKLQRLNRELIEFNQQLDGSRREAEEANQAKSVFLATMSHEIRTPMNGVIGMSTLLAETALSDQQRMYTETITNCGESLLTVINNILDFSKIEAGGMELEHEDFHLRLAIEEVLDIFSTRVAQTGIEIGYFIEEGVPPQLVGDKVRLQQVLTNLAGNAVKFTFQGEVMIFVNLLDDTDPENLILNFEIRDTGIGIPEEKKERLFKAFSQVDSSTTRKYGGTGLGLVISEKLVTLMGGRINVSSVSGSGSVFSFTMATSVGVKKLQPYREYDMTTQEGKRILVVDDNLTNRHILEIQLQNWKLKPETVSSGDEALILLKDNADFDLVITDAQMPNMDGVTLSQQIKAMYPGLPIILLSSIGDEKKNKKHNIFSFILTKPIKQHALSKYILHSLQPRPEAGAGTTQHKIPVEFSHKYPMNILVAEDNVINQKVILHMLMKMGYQAAIAADGSEAVKLTLQNSYDLILMDMQMPVMDGIEATQLIRARNIKQPVIIALTANTLKGDREECLAAGMDDYIGKPIKIDDLVGKLESWYLAKV</sequence>
<dbReference type="PRINTS" id="PR00344">
    <property type="entry name" value="BCTRLSENSOR"/>
</dbReference>
<keyword evidence="3 5" id="KW-0597">Phosphoprotein</keyword>
<keyword evidence="11" id="KW-1185">Reference proteome</keyword>
<dbReference type="CDD" id="cd00156">
    <property type="entry name" value="REC"/>
    <property type="match status" value="1"/>
</dbReference>
<keyword evidence="7" id="KW-0472">Membrane</keyword>
<dbReference type="Gene3D" id="3.40.50.2300">
    <property type="match status" value="2"/>
</dbReference>
<evidence type="ECO:0000256" key="2">
    <source>
        <dbReference type="ARBA" id="ARBA00012438"/>
    </source>
</evidence>
<dbReference type="InterPro" id="IPR004358">
    <property type="entry name" value="Sig_transdc_His_kin-like_C"/>
</dbReference>
<dbReference type="Pfam" id="PF00072">
    <property type="entry name" value="Response_reg"/>
    <property type="match status" value="2"/>
</dbReference>
<dbReference type="InterPro" id="IPR003661">
    <property type="entry name" value="HisK_dim/P_dom"/>
</dbReference>
<keyword evidence="7" id="KW-0812">Transmembrane</keyword>
<feature type="domain" description="Response regulatory" evidence="9">
    <location>
        <begin position="630"/>
        <end position="745"/>
    </location>
</feature>
<evidence type="ECO:0000259" key="8">
    <source>
        <dbReference type="PROSITE" id="PS50109"/>
    </source>
</evidence>
<dbReference type="InterPro" id="IPR036097">
    <property type="entry name" value="HisK_dim/P_sf"/>
</dbReference>
<dbReference type="InterPro" id="IPR036890">
    <property type="entry name" value="HATPase_C_sf"/>
</dbReference>
<dbReference type="SMART" id="SM00448">
    <property type="entry name" value="REC"/>
    <property type="match status" value="2"/>
</dbReference>
<dbReference type="SUPFAM" id="SSF52172">
    <property type="entry name" value="CheY-like"/>
    <property type="match status" value="2"/>
</dbReference>
<dbReference type="CDD" id="cd00082">
    <property type="entry name" value="HisKA"/>
    <property type="match status" value="1"/>
</dbReference>
<dbReference type="PANTHER" id="PTHR45339:SF1">
    <property type="entry name" value="HYBRID SIGNAL TRANSDUCTION HISTIDINE KINASE J"/>
    <property type="match status" value="1"/>
</dbReference>
<dbReference type="EC" id="2.7.13.3" evidence="2"/>
<feature type="transmembrane region" description="Helical" evidence="7">
    <location>
        <begin position="100"/>
        <end position="116"/>
    </location>
</feature>
<evidence type="ECO:0000259" key="9">
    <source>
        <dbReference type="PROSITE" id="PS50110"/>
    </source>
</evidence>
<dbReference type="CDD" id="cd17546">
    <property type="entry name" value="REC_hyHK_CKI1_RcsC-like"/>
    <property type="match status" value="1"/>
</dbReference>
<dbReference type="InterPro" id="IPR005467">
    <property type="entry name" value="His_kinase_dom"/>
</dbReference>
<organism evidence="10 11">
    <name type="scientific">Mucilaginibacter dorajii</name>
    <dbReference type="NCBI Taxonomy" id="692994"/>
    <lineage>
        <taxon>Bacteria</taxon>
        <taxon>Pseudomonadati</taxon>
        <taxon>Bacteroidota</taxon>
        <taxon>Sphingobacteriia</taxon>
        <taxon>Sphingobacteriales</taxon>
        <taxon>Sphingobacteriaceae</taxon>
        <taxon>Mucilaginibacter</taxon>
    </lineage>
</organism>
<dbReference type="PROSITE" id="PS50109">
    <property type="entry name" value="HIS_KIN"/>
    <property type="match status" value="1"/>
</dbReference>
<gene>
    <name evidence="10" type="ORF">GCM10022210_29760</name>
</gene>
<dbReference type="SUPFAM" id="SSF47384">
    <property type="entry name" value="Homodimeric domain of signal transducing histidine kinase"/>
    <property type="match status" value="1"/>
</dbReference>
<evidence type="ECO:0000256" key="5">
    <source>
        <dbReference type="PROSITE-ProRule" id="PRU00169"/>
    </source>
</evidence>
<evidence type="ECO:0000256" key="7">
    <source>
        <dbReference type="SAM" id="Phobius"/>
    </source>
</evidence>